<sequence>MFDIIAYNTSFDRSNVINFNVKHLSATSSVTVYYGDNSTQFTSNNETLTVTSDYFYIEAIDNGNDGFLMEYTLKSDINPKYRTFTFNDTNPHYIMSIDDIKVNDTLVFCSNVENDTEVFITDKVYDSFYVYDSPVGSQVNFEICKQFLPSNTATIPSSILSNKGCLAIYRWENSSSSALIFARSRSSIASDAQYWMNFGIFAYGLVVTVPVNNSLTLTGSIQMGPFTIAKNGCQHIQKGVMISPSLNGLNYASLENTILYQSKFVQENTMNFTVEMLSGNEIVKLFSGSFFTSLSQGEIISVVEKSFNLSVSNISTSLSDGFIIKYTLISNVNPNYNYIDLDESNPYYLTQLDDIPVNNGTVVCGLPDDVDIHLTDGQYDSFCLFPSNFEALSSKSGCFHLYRANEGTSPVTVLIRSIETQAKNCENGNNIFEASDTLSSAMATSKGNGSCEMILLASQYDPLTSIFINKIEGINSDSLILKSAVNNNKIAEIPSADTKNWLNFGMYSLALTAVIPEGNTVILSTNVQRNITNLQKDRCQHIQKGVLVSPGYTGTEFSNRAEDIYDIAFVQINLIEFKVIKMSDTDIVTIFYDEVLEHT</sequence>
<dbReference type="AlphaFoldDB" id="A0A914YTJ4"/>
<protein>
    <submittedName>
        <fullName evidence="2">IgGFc-binding protein N-terminal domain-containing protein</fullName>
    </submittedName>
</protein>
<accession>A0A914YTJ4</accession>
<dbReference type="WBParaSite" id="PSU_v2.g20761.t1">
    <property type="protein sequence ID" value="PSU_v2.g20761.t1"/>
    <property type="gene ID" value="PSU_v2.g20761"/>
</dbReference>
<name>A0A914YTJ4_9BILA</name>
<evidence type="ECO:0000313" key="1">
    <source>
        <dbReference type="Proteomes" id="UP000887577"/>
    </source>
</evidence>
<evidence type="ECO:0000313" key="2">
    <source>
        <dbReference type="WBParaSite" id="PSU_v2.g20761.t1"/>
    </source>
</evidence>
<reference evidence="2" key="1">
    <citation type="submission" date="2022-11" db="UniProtKB">
        <authorList>
            <consortium name="WormBaseParasite"/>
        </authorList>
    </citation>
    <scope>IDENTIFICATION</scope>
</reference>
<keyword evidence="1" id="KW-1185">Reference proteome</keyword>
<proteinExistence type="predicted"/>
<dbReference type="Proteomes" id="UP000887577">
    <property type="component" value="Unplaced"/>
</dbReference>
<organism evidence="1 2">
    <name type="scientific">Panagrolaimus superbus</name>
    <dbReference type="NCBI Taxonomy" id="310955"/>
    <lineage>
        <taxon>Eukaryota</taxon>
        <taxon>Metazoa</taxon>
        <taxon>Ecdysozoa</taxon>
        <taxon>Nematoda</taxon>
        <taxon>Chromadorea</taxon>
        <taxon>Rhabditida</taxon>
        <taxon>Tylenchina</taxon>
        <taxon>Panagrolaimomorpha</taxon>
        <taxon>Panagrolaimoidea</taxon>
        <taxon>Panagrolaimidae</taxon>
        <taxon>Panagrolaimus</taxon>
    </lineage>
</organism>